<dbReference type="SUPFAM" id="SSF55729">
    <property type="entry name" value="Acyl-CoA N-acyltransferases (Nat)"/>
    <property type="match status" value="1"/>
</dbReference>
<dbReference type="Proteomes" id="UP001144280">
    <property type="component" value="Unassembled WGS sequence"/>
</dbReference>
<sequence length="172" mass="19060">MHYVMAVTIRSYRPNDHSAGRRLWVELAAQHRQLYDDPRFGGADPGAEFEEYLTRLDLSGVWVADHPEDGVVGLVGLIMKGRSGEVEPVVVTEARRGQGIGRALLDHVATEGRKRGLASLTISPESRNVDAIRSLHAAGFDVLSALELTLDLGKREPERQDGLDIHQLRFRS</sequence>
<evidence type="ECO:0000313" key="4">
    <source>
        <dbReference type="EMBL" id="GLH95180.1"/>
    </source>
</evidence>
<feature type="domain" description="N-acetyltransferase" evidence="3">
    <location>
        <begin position="7"/>
        <end position="157"/>
    </location>
</feature>
<proteinExistence type="predicted"/>
<dbReference type="PANTHER" id="PTHR43877">
    <property type="entry name" value="AMINOALKYLPHOSPHONATE N-ACETYLTRANSFERASE-RELATED-RELATED"/>
    <property type="match status" value="1"/>
</dbReference>
<dbReference type="Pfam" id="PF00583">
    <property type="entry name" value="Acetyltransf_1"/>
    <property type="match status" value="1"/>
</dbReference>
<keyword evidence="2" id="KW-0012">Acyltransferase</keyword>
<evidence type="ECO:0000259" key="3">
    <source>
        <dbReference type="PROSITE" id="PS51186"/>
    </source>
</evidence>
<dbReference type="InterPro" id="IPR050832">
    <property type="entry name" value="Bact_Acetyltransf"/>
</dbReference>
<keyword evidence="1" id="KW-0808">Transferase</keyword>
<accession>A0ABQ5QLQ8</accession>
<dbReference type="PANTHER" id="PTHR43877:SF2">
    <property type="entry name" value="AMINOALKYLPHOSPHONATE N-ACETYLTRANSFERASE-RELATED"/>
    <property type="match status" value="1"/>
</dbReference>
<name>A0ABQ5QLQ8_9ACTN</name>
<dbReference type="Gene3D" id="3.40.630.30">
    <property type="match status" value="1"/>
</dbReference>
<organism evidence="4 5">
    <name type="scientific">Phytohabitans aurantiacus</name>
    <dbReference type="NCBI Taxonomy" id="3016789"/>
    <lineage>
        <taxon>Bacteria</taxon>
        <taxon>Bacillati</taxon>
        <taxon>Actinomycetota</taxon>
        <taxon>Actinomycetes</taxon>
        <taxon>Micromonosporales</taxon>
        <taxon>Micromonosporaceae</taxon>
    </lineage>
</organism>
<dbReference type="InterPro" id="IPR000182">
    <property type="entry name" value="GNAT_dom"/>
</dbReference>
<evidence type="ECO:0000256" key="1">
    <source>
        <dbReference type="ARBA" id="ARBA00022679"/>
    </source>
</evidence>
<dbReference type="PROSITE" id="PS51186">
    <property type="entry name" value="GNAT"/>
    <property type="match status" value="1"/>
</dbReference>
<gene>
    <name evidence="4" type="ORF">Pa4123_04520</name>
</gene>
<protein>
    <recommendedName>
        <fullName evidence="3">N-acetyltransferase domain-containing protein</fullName>
    </recommendedName>
</protein>
<dbReference type="InterPro" id="IPR016181">
    <property type="entry name" value="Acyl_CoA_acyltransferase"/>
</dbReference>
<evidence type="ECO:0000313" key="5">
    <source>
        <dbReference type="Proteomes" id="UP001144280"/>
    </source>
</evidence>
<dbReference type="EMBL" id="BSDI01000001">
    <property type="protein sequence ID" value="GLH95180.1"/>
    <property type="molecule type" value="Genomic_DNA"/>
</dbReference>
<keyword evidence="5" id="KW-1185">Reference proteome</keyword>
<comment type="caution">
    <text evidence="4">The sequence shown here is derived from an EMBL/GenBank/DDBJ whole genome shotgun (WGS) entry which is preliminary data.</text>
</comment>
<reference evidence="4" key="1">
    <citation type="submission" date="2022-12" db="EMBL/GenBank/DDBJ databases">
        <title>New Phytohabitans aurantiacus sp. RD004123 nov., an actinomycete isolated from soil.</title>
        <authorList>
            <person name="Triningsih D.W."/>
            <person name="Harunari E."/>
            <person name="Igarashi Y."/>
        </authorList>
    </citation>
    <scope>NUCLEOTIDE SEQUENCE</scope>
    <source>
        <strain evidence="4">RD004123</strain>
    </source>
</reference>
<dbReference type="CDD" id="cd04301">
    <property type="entry name" value="NAT_SF"/>
    <property type="match status" value="1"/>
</dbReference>
<evidence type="ECO:0000256" key="2">
    <source>
        <dbReference type="ARBA" id="ARBA00023315"/>
    </source>
</evidence>